<dbReference type="AlphaFoldDB" id="A0A8B5XW87"/>
<dbReference type="RefSeq" id="WP_144479457.1">
    <property type="nucleotide sequence ID" value="NZ_VNKI01000008.1"/>
</dbReference>
<evidence type="ECO:0000259" key="2">
    <source>
        <dbReference type="Pfam" id="PF00535"/>
    </source>
</evidence>
<dbReference type="SUPFAM" id="SSF53448">
    <property type="entry name" value="Nucleotide-diphospho-sugar transferases"/>
    <property type="match status" value="1"/>
</dbReference>
<organism evidence="3 4">
    <name type="scientific">Peribacillus simplex</name>
    <dbReference type="NCBI Taxonomy" id="1478"/>
    <lineage>
        <taxon>Bacteria</taxon>
        <taxon>Bacillati</taxon>
        <taxon>Bacillota</taxon>
        <taxon>Bacilli</taxon>
        <taxon>Bacillales</taxon>
        <taxon>Bacillaceae</taxon>
        <taxon>Peribacillus</taxon>
    </lineage>
</organism>
<comment type="caution">
    <text evidence="3">The sequence shown here is derived from an EMBL/GenBank/DDBJ whole genome shotgun (WGS) entry which is preliminary data.</text>
</comment>
<dbReference type="Gene3D" id="3.90.550.10">
    <property type="entry name" value="Spore Coat Polysaccharide Biosynthesis Protein SpsA, Chain A"/>
    <property type="match status" value="1"/>
</dbReference>
<dbReference type="Pfam" id="PF00535">
    <property type="entry name" value="Glycos_transf_2"/>
    <property type="match status" value="1"/>
</dbReference>
<dbReference type="EMBL" id="VNKI01000008">
    <property type="protein sequence ID" value="TVX79108.1"/>
    <property type="molecule type" value="Genomic_DNA"/>
</dbReference>
<gene>
    <name evidence="3" type="ORF">FQP34_17375</name>
</gene>
<dbReference type="PANTHER" id="PTHR22916">
    <property type="entry name" value="GLYCOSYLTRANSFERASE"/>
    <property type="match status" value="1"/>
</dbReference>
<dbReference type="GO" id="GO:0016740">
    <property type="term" value="F:transferase activity"/>
    <property type="evidence" value="ECO:0007669"/>
    <property type="project" value="UniProtKB-KW"/>
</dbReference>
<name>A0A8B5XW87_9BACI</name>
<dbReference type="InterPro" id="IPR029044">
    <property type="entry name" value="Nucleotide-diphossugar_trans"/>
</dbReference>
<dbReference type="InterPro" id="IPR001173">
    <property type="entry name" value="Glyco_trans_2-like"/>
</dbReference>
<dbReference type="Proteomes" id="UP000317770">
    <property type="component" value="Unassembled WGS sequence"/>
</dbReference>
<evidence type="ECO:0000256" key="1">
    <source>
        <dbReference type="ARBA" id="ARBA00006739"/>
    </source>
</evidence>
<dbReference type="CDD" id="cd00761">
    <property type="entry name" value="Glyco_tranf_GTA_type"/>
    <property type="match status" value="1"/>
</dbReference>
<evidence type="ECO:0000313" key="3">
    <source>
        <dbReference type="EMBL" id="TVX79108.1"/>
    </source>
</evidence>
<feature type="domain" description="Glycosyltransferase 2-like" evidence="2">
    <location>
        <begin position="7"/>
        <end position="114"/>
    </location>
</feature>
<evidence type="ECO:0000313" key="4">
    <source>
        <dbReference type="Proteomes" id="UP000317770"/>
    </source>
</evidence>
<comment type="similarity">
    <text evidence="1">Belongs to the glycosyltransferase 2 family.</text>
</comment>
<sequence>MNSFYITVFTPTYNRSHTLHRVFESLQQQNFNDFEWLIIDDGSTDNTKELVDSFITKADFPIRYFYKENGGRHTAINLSYNYIRGRYVINIDSDDALTSNALQKIHDIWESIPNEEYNRYWCVSGRFIDSNTKSIVGKYYPENINLLAHGKKKKRIIFSTGGDKSCCRKTEIVTQYPFPVFEDTKFITENIIWEQINKKYDQYCVNDIFGIYFQDEPDSLVKGRVHTSTRLHSSYYAAQSYINQSSDQWYYNKLIIFEYINISRLSMLIGKSYWDVIRNLNTWYKKIFVTMGYPISWIYIQFNKNKENKRTESV</sequence>
<reference evidence="3 4" key="1">
    <citation type="submission" date="2019-07" db="EMBL/GenBank/DDBJ databases">
        <title>Genome assembly of Bacillus simplex strain GGC-P6A.</title>
        <authorList>
            <person name="Jennings M.E."/>
            <person name="Barton H.A."/>
        </authorList>
    </citation>
    <scope>NUCLEOTIDE SEQUENCE [LARGE SCALE GENOMIC DNA]</scope>
    <source>
        <strain evidence="3 4">GGC-P6A</strain>
    </source>
</reference>
<keyword evidence="3" id="KW-0808">Transferase</keyword>
<protein>
    <submittedName>
        <fullName evidence="3">Glycosyltransferase family 2 protein</fullName>
    </submittedName>
</protein>
<accession>A0A8B5XW87</accession>
<proteinExistence type="inferred from homology"/>